<organism evidence="2">
    <name type="scientific">viral metagenome</name>
    <dbReference type="NCBI Taxonomy" id="1070528"/>
    <lineage>
        <taxon>unclassified sequences</taxon>
        <taxon>metagenomes</taxon>
        <taxon>organismal metagenomes</taxon>
    </lineage>
</organism>
<feature type="transmembrane region" description="Helical" evidence="1">
    <location>
        <begin position="9"/>
        <end position="27"/>
    </location>
</feature>
<protein>
    <submittedName>
        <fullName evidence="2">Uncharacterized protein</fullName>
    </submittedName>
</protein>
<accession>A0A6C0K748</accession>
<sequence length="305" mass="35028">MGSKAEHNIVKTILCSLVIITLLYVFTCRMEGFQELQPVAATHSVSTYPLCFLCVAPPKEYLKILVSFTQTQVVYVICDNNEYIPPESSDFKTVKITEADASTSYPVTPGVLYIVQIKDDICGKTGYINSASTIPKKPSAWDKALYYFCIKNMAPHVWFVEEDVFIPRSNIFDEMNGRYPHTDLVGKQHVSETDDPGFFWWFDAEGKMERPYYRCLVCAVRISRNIFTEIAKIANEKKTVCFVETLFSTIVEHKKFTKELAPELQSVIFRHTWTKDTVHKNGLFHPIKEVKDHIEFKTHLDKNGI</sequence>
<evidence type="ECO:0000313" key="2">
    <source>
        <dbReference type="EMBL" id="QHU12640.1"/>
    </source>
</evidence>
<keyword evidence="1" id="KW-1133">Transmembrane helix</keyword>
<dbReference type="AlphaFoldDB" id="A0A6C0K748"/>
<dbReference type="EMBL" id="MN740808">
    <property type="protein sequence ID" value="QHU12640.1"/>
    <property type="molecule type" value="Genomic_DNA"/>
</dbReference>
<evidence type="ECO:0000256" key="1">
    <source>
        <dbReference type="SAM" id="Phobius"/>
    </source>
</evidence>
<keyword evidence="1" id="KW-0812">Transmembrane</keyword>
<keyword evidence="1" id="KW-0472">Membrane</keyword>
<reference evidence="2" key="1">
    <citation type="journal article" date="2020" name="Nature">
        <title>Giant virus diversity and host interactions through global metagenomics.</title>
        <authorList>
            <person name="Schulz F."/>
            <person name="Roux S."/>
            <person name="Paez-Espino D."/>
            <person name="Jungbluth S."/>
            <person name="Walsh D.A."/>
            <person name="Denef V.J."/>
            <person name="McMahon K.D."/>
            <person name="Konstantinidis K.T."/>
            <person name="Eloe-Fadrosh E.A."/>
            <person name="Kyrpides N.C."/>
            <person name="Woyke T."/>
        </authorList>
    </citation>
    <scope>NUCLEOTIDE SEQUENCE</scope>
    <source>
        <strain evidence="2">GVMAG-S-1101172-89</strain>
    </source>
</reference>
<proteinExistence type="predicted"/>
<name>A0A6C0K748_9ZZZZ</name>